<feature type="transmembrane region" description="Helical" evidence="5">
    <location>
        <begin position="225"/>
        <end position="241"/>
    </location>
</feature>
<protein>
    <submittedName>
        <fullName evidence="7">Protein lifeguard 1-like</fullName>
    </submittedName>
</protein>
<evidence type="ECO:0000256" key="2">
    <source>
        <dbReference type="ARBA" id="ARBA00022692"/>
    </source>
</evidence>
<evidence type="ECO:0000313" key="6">
    <source>
        <dbReference type="Proteomes" id="UP000829291"/>
    </source>
</evidence>
<feature type="transmembrane region" description="Helical" evidence="5">
    <location>
        <begin position="76"/>
        <end position="97"/>
    </location>
</feature>
<dbReference type="KEGG" id="nlo:107226963"/>
<evidence type="ECO:0000256" key="3">
    <source>
        <dbReference type="ARBA" id="ARBA00022989"/>
    </source>
</evidence>
<dbReference type="RefSeq" id="XP_015523437.1">
    <property type="nucleotide sequence ID" value="XM_015667951.2"/>
</dbReference>
<evidence type="ECO:0000313" key="7">
    <source>
        <dbReference type="RefSeq" id="XP_015523437.1"/>
    </source>
</evidence>
<keyword evidence="3 5" id="KW-1133">Transmembrane helix</keyword>
<dbReference type="CDD" id="cd10428">
    <property type="entry name" value="LFG_like"/>
    <property type="match status" value="1"/>
</dbReference>
<gene>
    <name evidence="7" type="primary">LOC107226963</name>
</gene>
<feature type="transmembrane region" description="Helical" evidence="5">
    <location>
        <begin position="143"/>
        <end position="164"/>
    </location>
</feature>
<name>A0A6J0CA52_NEOLC</name>
<dbReference type="AlphaFoldDB" id="A0A6J0CA52"/>
<keyword evidence="2 5" id="KW-0812">Transmembrane</keyword>
<keyword evidence="4 5" id="KW-0472">Membrane</keyword>
<dbReference type="OrthoDB" id="7933078at2759"/>
<accession>A0A6J0CA52</accession>
<dbReference type="PANTHER" id="PTHR23291">
    <property type="entry name" value="BAX INHIBITOR-RELATED"/>
    <property type="match status" value="1"/>
</dbReference>
<sequence length="287" mass="31878">MRRPPVIIGYPANYVHPPPSQGGYNPGYPPAFPGENPSGKVPPNLGTNSVEDQTEGEFNRFDFSEKSVRRGFIRKVYGILMLQLLFTVGLICLFLYYCPLKEWVSCNTDKVLISSITIIVLTIVLIISMSCCPTLRRRAPINYILLFLLTALLGILVASAATLFDSNEVLIAAGITTVVCFAVTVFAFQTKWEFNVCNGILFVSLIVLLQFGIVTPCMNLKTVNVAYASLGALIYSVYLVYDTQMIIGGEHSYQISPEEYVFAALILYLDVINMFLHILRIISCSRS</sequence>
<feature type="transmembrane region" description="Helical" evidence="5">
    <location>
        <begin position="195"/>
        <end position="213"/>
    </location>
</feature>
<feature type="transmembrane region" description="Helical" evidence="5">
    <location>
        <begin position="112"/>
        <end position="131"/>
    </location>
</feature>
<dbReference type="InterPro" id="IPR006214">
    <property type="entry name" value="Bax_inhibitor_1-related"/>
</dbReference>
<evidence type="ECO:0000256" key="5">
    <source>
        <dbReference type="RuleBase" id="RU004379"/>
    </source>
</evidence>
<comment type="subcellular location">
    <subcellularLocation>
        <location evidence="1">Membrane</location>
        <topology evidence="1">Multi-pass membrane protein</topology>
    </subcellularLocation>
</comment>
<dbReference type="InParanoid" id="A0A6J0CA52"/>
<dbReference type="GeneID" id="107226963"/>
<evidence type="ECO:0000256" key="1">
    <source>
        <dbReference type="ARBA" id="ARBA00004141"/>
    </source>
</evidence>
<proteinExistence type="inferred from homology"/>
<feature type="transmembrane region" description="Helical" evidence="5">
    <location>
        <begin position="170"/>
        <end position="188"/>
    </location>
</feature>
<keyword evidence="6" id="KW-1185">Reference proteome</keyword>
<feature type="transmembrane region" description="Helical" evidence="5">
    <location>
        <begin position="261"/>
        <end position="282"/>
    </location>
</feature>
<dbReference type="PANTHER" id="PTHR23291:SF47">
    <property type="entry name" value="TRANSMEMBRANE BAX INHIBITOR MOTIF CONTAINING 7"/>
    <property type="match status" value="1"/>
</dbReference>
<organism evidence="7">
    <name type="scientific">Neodiprion lecontei</name>
    <name type="common">Redheaded pine sawfly</name>
    <dbReference type="NCBI Taxonomy" id="441921"/>
    <lineage>
        <taxon>Eukaryota</taxon>
        <taxon>Metazoa</taxon>
        <taxon>Ecdysozoa</taxon>
        <taxon>Arthropoda</taxon>
        <taxon>Hexapoda</taxon>
        <taxon>Insecta</taxon>
        <taxon>Pterygota</taxon>
        <taxon>Neoptera</taxon>
        <taxon>Endopterygota</taxon>
        <taxon>Hymenoptera</taxon>
        <taxon>Tenthredinoidea</taxon>
        <taxon>Diprionidae</taxon>
        <taxon>Diprioninae</taxon>
        <taxon>Neodiprion</taxon>
    </lineage>
</organism>
<dbReference type="Pfam" id="PF01027">
    <property type="entry name" value="Bax1-I"/>
    <property type="match status" value="1"/>
</dbReference>
<reference evidence="7" key="1">
    <citation type="submission" date="2025-08" db="UniProtKB">
        <authorList>
            <consortium name="RefSeq"/>
        </authorList>
    </citation>
    <scope>IDENTIFICATION</scope>
    <source>
        <tissue evidence="7">Thorax and Abdomen</tissue>
    </source>
</reference>
<dbReference type="Proteomes" id="UP000829291">
    <property type="component" value="Chromosome 2"/>
</dbReference>
<comment type="similarity">
    <text evidence="5">Belongs to the BI1 family.</text>
</comment>
<dbReference type="GO" id="GO:0016020">
    <property type="term" value="C:membrane"/>
    <property type="evidence" value="ECO:0007669"/>
    <property type="project" value="UniProtKB-SubCell"/>
</dbReference>
<evidence type="ECO:0000256" key="4">
    <source>
        <dbReference type="ARBA" id="ARBA00023136"/>
    </source>
</evidence>